<organism evidence="4 5">
    <name type="scientific">Thalassiosira oceanica</name>
    <name type="common">Marine diatom</name>
    <dbReference type="NCBI Taxonomy" id="159749"/>
    <lineage>
        <taxon>Eukaryota</taxon>
        <taxon>Sar</taxon>
        <taxon>Stramenopiles</taxon>
        <taxon>Ochrophyta</taxon>
        <taxon>Bacillariophyta</taxon>
        <taxon>Coscinodiscophyceae</taxon>
        <taxon>Thalassiosirophycidae</taxon>
        <taxon>Thalassiosirales</taxon>
        <taxon>Thalassiosiraceae</taxon>
        <taxon>Thalassiosira</taxon>
    </lineage>
</organism>
<keyword evidence="5" id="KW-1185">Reference proteome</keyword>
<dbReference type="OrthoDB" id="427480at2759"/>
<evidence type="ECO:0000256" key="1">
    <source>
        <dbReference type="ARBA" id="ARBA00009670"/>
    </source>
</evidence>
<feature type="compositionally biased region" description="Basic and acidic residues" evidence="2">
    <location>
        <begin position="598"/>
        <end position="607"/>
    </location>
</feature>
<comment type="caution">
    <text evidence="4">The sequence shown here is derived from an EMBL/GenBank/DDBJ whole genome shotgun (WGS) entry which is preliminary data.</text>
</comment>
<dbReference type="InterPro" id="IPR011009">
    <property type="entry name" value="Kinase-like_dom_sf"/>
</dbReference>
<feature type="compositionally biased region" description="Gly residues" evidence="2">
    <location>
        <begin position="217"/>
        <end position="237"/>
    </location>
</feature>
<evidence type="ECO:0000256" key="2">
    <source>
        <dbReference type="SAM" id="MobiDB-lite"/>
    </source>
</evidence>
<reference evidence="4 5" key="1">
    <citation type="journal article" date="2012" name="Genome Biol.">
        <title>Genome and low-iron response of an oceanic diatom adapted to chronic iron limitation.</title>
        <authorList>
            <person name="Lommer M."/>
            <person name="Specht M."/>
            <person name="Roy A.S."/>
            <person name="Kraemer L."/>
            <person name="Andreson R."/>
            <person name="Gutowska M.A."/>
            <person name="Wolf J."/>
            <person name="Bergner S.V."/>
            <person name="Schilhabel M.B."/>
            <person name="Klostermeier U.C."/>
            <person name="Beiko R.G."/>
            <person name="Rosenstiel P."/>
            <person name="Hippler M."/>
            <person name="Laroche J."/>
        </authorList>
    </citation>
    <scope>NUCLEOTIDE SEQUENCE [LARGE SCALE GENOMIC DNA]</scope>
    <source>
        <strain evidence="4 5">CCMP1005</strain>
    </source>
</reference>
<accession>K0SV29</accession>
<dbReference type="InterPro" id="IPR050154">
    <property type="entry name" value="UbiB_kinase"/>
</dbReference>
<feature type="compositionally biased region" description="Low complexity" evidence="2">
    <location>
        <begin position="107"/>
        <end position="132"/>
    </location>
</feature>
<feature type="compositionally biased region" description="Basic and acidic residues" evidence="2">
    <location>
        <begin position="238"/>
        <end position="247"/>
    </location>
</feature>
<dbReference type="Pfam" id="PF03109">
    <property type="entry name" value="ABC1"/>
    <property type="match status" value="1"/>
</dbReference>
<gene>
    <name evidence="4" type="ORF">THAOC_17295</name>
</gene>
<feature type="domain" description="ABC1 atypical kinase-like" evidence="3">
    <location>
        <begin position="313"/>
        <end position="436"/>
    </location>
</feature>
<feature type="non-terminal residue" evidence="4">
    <location>
        <position position="1"/>
    </location>
</feature>
<feature type="region of interest" description="Disordered" evidence="2">
    <location>
        <begin position="1"/>
        <end position="247"/>
    </location>
</feature>
<protein>
    <recommendedName>
        <fullName evidence="3">ABC1 atypical kinase-like domain-containing protein</fullName>
    </recommendedName>
</protein>
<feature type="compositionally biased region" description="Basic and acidic residues" evidence="2">
    <location>
        <begin position="581"/>
        <end position="591"/>
    </location>
</feature>
<dbReference type="PANTHER" id="PTHR10566">
    <property type="entry name" value="CHAPERONE-ACTIVITY OF BC1 COMPLEX CABC1 -RELATED"/>
    <property type="match status" value="1"/>
</dbReference>
<dbReference type="PANTHER" id="PTHR10566:SF123">
    <property type="entry name" value="PROTEIN KINASE SUPERFAMILY PROTEIN"/>
    <property type="match status" value="1"/>
</dbReference>
<feature type="compositionally biased region" description="Basic and acidic residues" evidence="2">
    <location>
        <begin position="76"/>
        <end position="101"/>
    </location>
</feature>
<proteinExistence type="inferred from homology"/>
<evidence type="ECO:0000313" key="4">
    <source>
        <dbReference type="EMBL" id="EJK62107.1"/>
    </source>
</evidence>
<dbReference type="InterPro" id="IPR004147">
    <property type="entry name" value="ABC1_dom"/>
</dbReference>
<name>K0SV29_THAOC</name>
<dbReference type="Proteomes" id="UP000266841">
    <property type="component" value="Unassembled WGS sequence"/>
</dbReference>
<dbReference type="AlphaFoldDB" id="K0SV29"/>
<feature type="region of interest" description="Disordered" evidence="2">
    <location>
        <begin position="581"/>
        <end position="610"/>
    </location>
</feature>
<sequence length="714" mass="75687">GGPSELRDGPTGPTDLAPVGSLPGARRRRRPRGAPPGGGDSRARGTRRGGPRSVLRARAGRNLDGSGEVGGVLVGDDPRRTPKRARDQRRPPLVGRREARPHLRQVRAGPRLPAGRRAALPQRGLRPAPGRHGAVRLGRRAGHRAGGAHGVRGRRRRVDLAPGGRGGAALEPDRGAGGGGERGAGLQELAPGAGRRGRQGAAAGDTGRGREGRRAAAGGGAVPGGPAGVARPAGGGADEAHQHGARLDDGRVRLAHLRGDGLHERGQREFSFARMSSAVVWSEKVSTPRMCAVCKQNCQLFAELYSEHAGNSTDVSVVVPRIYPEYCTENVLVMEWIDGKKLTDVGSDDEDEAVAENLELIRQSIDSTLSQLLVTGVMHADPHAGNLLKIRRDDGSVALGYLDFGILSTIPERVRDGLTCAVALQVFERDADAVASLFGELMLIPQEVLDDDGERSALAEALEVTFEESLLYPDAGAGGGDDAGDEAATGIPVLKFDKLLDALSRLVPRFRFDLPPYFINNARALSTLEGIAKGLDPGFNVLEIMYPYALGRLLRNPSGSPVVEDTEGAEGLGADFEQVEEARGVGHRQDEAGAEAGGRSDEGEAAGRRPPWARWGEAAAARENGEGAQEEVVLPRTELVQSKDALAQACEIRLLQEPAQLHAPGMITAPGGTSLHELFCDEKWMSYIRQSQRGALYAYCVACPFHDYSAVVIA</sequence>
<evidence type="ECO:0000259" key="3">
    <source>
        <dbReference type="Pfam" id="PF03109"/>
    </source>
</evidence>
<dbReference type="eggNOG" id="KOG1235">
    <property type="taxonomic scope" value="Eukaryota"/>
</dbReference>
<dbReference type="SUPFAM" id="SSF56112">
    <property type="entry name" value="Protein kinase-like (PK-like)"/>
    <property type="match status" value="1"/>
</dbReference>
<dbReference type="EMBL" id="AGNL01019117">
    <property type="protein sequence ID" value="EJK62107.1"/>
    <property type="molecule type" value="Genomic_DNA"/>
</dbReference>
<feature type="compositionally biased region" description="Basic residues" evidence="2">
    <location>
        <begin position="133"/>
        <end position="143"/>
    </location>
</feature>
<comment type="similarity">
    <text evidence="1">Belongs to the protein kinase superfamily. ADCK protein kinase family.</text>
</comment>
<evidence type="ECO:0000313" key="5">
    <source>
        <dbReference type="Proteomes" id="UP000266841"/>
    </source>
</evidence>